<evidence type="ECO:0000256" key="2">
    <source>
        <dbReference type="SAM" id="Phobius"/>
    </source>
</evidence>
<organism evidence="3 4">
    <name type="scientific">Cupriavidus pampae</name>
    <dbReference type="NCBI Taxonomy" id="659251"/>
    <lineage>
        <taxon>Bacteria</taxon>
        <taxon>Pseudomonadati</taxon>
        <taxon>Pseudomonadota</taxon>
        <taxon>Betaproteobacteria</taxon>
        <taxon>Burkholderiales</taxon>
        <taxon>Burkholderiaceae</taxon>
        <taxon>Cupriavidus</taxon>
    </lineage>
</organism>
<name>A0ABN7XXP3_9BURK</name>
<accession>A0ABN7XXP3</accession>
<feature type="compositionally biased region" description="Polar residues" evidence="1">
    <location>
        <begin position="1"/>
        <end position="10"/>
    </location>
</feature>
<proteinExistence type="predicted"/>
<gene>
    <name evidence="3" type="ORF">LMG32289_00790</name>
</gene>
<comment type="caution">
    <text evidence="3">The sequence shown here is derived from an EMBL/GenBank/DDBJ whole genome shotgun (WGS) entry which is preliminary data.</text>
</comment>
<feature type="transmembrane region" description="Helical" evidence="2">
    <location>
        <begin position="233"/>
        <end position="253"/>
    </location>
</feature>
<evidence type="ECO:0000313" key="4">
    <source>
        <dbReference type="Proteomes" id="UP000706525"/>
    </source>
</evidence>
<sequence>MQSDLPSASEPSADLPPPPGTASGSVSHADGLLPSPSGGGSGSVSHADGSLPSPSGGGSGSVSHADGSLPSPSGRGVGGEGESKLTHCFLPSPSGRGAGGEGNHRMSRPRRHSGLSLLSWLVAASLLALPPVRAVLEGSMALHMLVLLPAVFGLGVCLPQLLPPRARGQLAVALRPCALALLVIATAGYGAWMLPISLDLTRLSGAVNLAKYATVLLAGVAAYVACRVSPWPLVLFFGGNMVWMGLTVGMLFLDAETRLCASYLMGDQRVAGAGLIAWSVALGGWLLAWIARRANHSGRAKELRESAVNASDVGSH</sequence>
<feature type="transmembrane region" description="Helical" evidence="2">
    <location>
        <begin position="140"/>
        <end position="158"/>
    </location>
</feature>
<feature type="region of interest" description="Disordered" evidence="1">
    <location>
        <begin position="1"/>
        <end position="110"/>
    </location>
</feature>
<dbReference type="EMBL" id="CAJZAG010000001">
    <property type="protein sequence ID" value="CAG9164447.1"/>
    <property type="molecule type" value="Genomic_DNA"/>
</dbReference>
<reference evidence="3 4" key="1">
    <citation type="submission" date="2021-08" db="EMBL/GenBank/DDBJ databases">
        <authorList>
            <person name="Peeters C."/>
        </authorList>
    </citation>
    <scope>NUCLEOTIDE SEQUENCE [LARGE SCALE GENOMIC DNA]</scope>
    <source>
        <strain evidence="3 4">LMG 32289</strain>
    </source>
</reference>
<keyword evidence="2" id="KW-0472">Membrane</keyword>
<feature type="transmembrane region" description="Helical" evidence="2">
    <location>
        <begin position="209"/>
        <end position="226"/>
    </location>
</feature>
<evidence type="ECO:0008006" key="5">
    <source>
        <dbReference type="Google" id="ProtNLM"/>
    </source>
</evidence>
<evidence type="ECO:0000313" key="3">
    <source>
        <dbReference type="EMBL" id="CAG9164447.1"/>
    </source>
</evidence>
<keyword evidence="4" id="KW-1185">Reference proteome</keyword>
<feature type="transmembrane region" description="Helical" evidence="2">
    <location>
        <begin position="170"/>
        <end position="189"/>
    </location>
</feature>
<keyword evidence="2" id="KW-0812">Transmembrane</keyword>
<keyword evidence="2" id="KW-1133">Transmembrane helix</keyword>
<feature type="compositionally biased region" description="Low complexity" evidence="1">
    <location>
        <begin position="43"/>
        <end position="54"/>
    </location>
</feature>
<feature type="transmembrane region" description="Helical" evidence="2">
    <location>
        <begin position="115"/>
        <end position="134"/>
    </location>
</feature>
<dbReference type="Proteomes" id="UP000706525">
    <property type="component" value="Unassembled WGS sequence"/>
</dbReference>
<feature type="transmembrane region" description="Helical" evidence="2">
    <location>
        <begin position="273"/>
        <end position="291"/>
    </location>
</feature>
<protein>
    <recommendedName>
        <fullName evidence="5">Cytochrome c oxidase assembly protein</fullName>
    </recommendedName>
</protein>
<evidence type="ECO:0000256" key="1">
    <source>
        <dbReference type="SAM" id="MobiDB-lite"/>
    </source>
</evidence>